<accession>A0A1X7VJA6</accession>
<feature type="compositionally biased region" description="Pro residues" evidence="9">
    <location>
        <begin position="184"/>
        <end position="198"/>
    </location>
</feature>
<dbReference type="InParanoid" id="A0A1X7VJA6"/>
<feature type="compositionally biased region" description="Low complexity" evidence="9">
    <location>
        <begin position="248"/>
        <end position="276"/>
    </location>
</feature>
<dbReference type="Pfam" id="PF07200">
    <property type="entry name" value="Mod_r"/>
    <property type="match status" value="1"/>
</dbReference>
<dbReference type="Proteomes" id="UP000007879">
    <property type="component" value="Unassembled WGS sequence"/>
</dbReference>
<evidence type="ECO:0000313" key="12">
    <source>
        <dbReference type="Proteomes" id="UP000007879"/>
    </source>
</evidence>
<dbReference type="PANTHER" id="PTHR13678:SF2">
    <property type="entry name" value="VACUOLAR PROTEIN SORTING-ASSOCIATED PROTEIN 37A"/>
    <property type="match status" value="1"/>
</dbReference>
<comment type="function">
    <text evidence="6">Component of the ESCRT-I complex, a regulator of vesicular trafficking process. Required for the sorting of endocytic ubiquitinated cargos into multivesicular bodies. May be involved in cell growth and differentiation.</text>
</comment>
<dbReference type="EnsemblMetazoa" id="Aqu2.1.39890_001">
    <property type="protein sequence ID" value="Aqu2.1.39890_001"/>
    <property type="gene ID" value="Aqu2.1.39890"/>
</dbReference>
<dbReference type="OMA" id="PMYRAGY"/>
<dbReference type="GO" id="GO:0043162">
    <property type="term" value="P:ubiquitin-dependent protein catabolic process via the multivesicular body sorting pathway"/>
    <property type="evidence" value="ECO:0007669"/>
    <property type="project" value="TreeGrafter"/>
</dbReference>
<keyword evidence="8" id="KW-0175">Coiled coil</keyword>
<evidence type="ECO:0000256" key="7">
    <source>
        <dbReference type="PROSITE-ProRule" id="PRU00646"/>
    </source>
</evidence>
<proteinExistence type="inferred from homology"/>
<feature type="compositionally biased region" description="Pro residues" evidence="9">
    <location>
        <begin position="208"/>
        <end position="220"/>
    </location>
</feature>
<dbReference type="AlphaFoldDB" id="A0A1X7VJA6"/>
<dbReference type="InterPro" id="IPR037202">
    <property type="entry name" value="ESCRT_assembly_dom"/>
</dbReference>
<evidence type="ECO:0000256" key="3">
    <source>
        <dbReference type="ARBA" id="ARBA00022448"/>
    </source>
</evidence>
<evidence type="ECO:0000256" key="4">
    <source>
        <dbReference type="ARBA" id="ARBA00022753"/>
    </source>
</evidence>
<keyword evidence="3 7" id="KW-0813">Transport</keyword>
<evidence type="ECO:0000313" key="11">
    <source>
        <dbReference type="EnsemblMetazoa" id="Aqu2.1.39890_001"/>
    </source>
</evidence>
<evidence type="ECO:0000256" key="8">
    <source>
        <dbReference type="SAM" id="Coils"/>
    </source>
</evidence>
<keyword evidence="12" id="KW-1185">Reference proteome</keyword>
<reference evidence="12" key="1">
    <citation type="journal article" date="2010" name="Nature">
        <title>The Amphimedon queenslandica genome and the evolution of animal complexity.</title>
        <authorList>
            <person name="Srivastava M."/>
            <person name="Simakov O."/>
            <person name="Chapman J."/>
            <person name="Fahey B."/>
            <person name="Gauthier M.E."/>
            <person name="Mitros T."/>
            <person name="Richards G.S."/>
            <person name="Conaco C."/>
            <person name="Dacre M."/>
            <person name="Hellsten U."/>
            <person name="Larroux C."/>
            <person name="Putnam N.H."/>
            <person name="Stanke M."/>
            <person name="Adamska M."/>
            <person name="Darling A."/>
            <person name="Degnan S.M."/>
            <person name="Oakley T.H."/>
            <person name="Plachetzki D.C."/>
            <person name="Zhai Y."/>
            <person name="Adamski M."/>
            <person name="Calcino A."/>
            <person name="Cummins S.F."/>
            <person name="Goodstein D.M."/>
            <person name="Harris C."/>
            <person name="Jackson D.J."/>
            <person name="Leys S.P."/>
            <person name="Shu S."/>
            <person name="Woodcroft B.J."/>
            <person name="Vervoort M."/>
            <person name="Kosik K.S."/>
            <person name="Manning G."/>
            <person name="Degnan B.M."/>
            <person name="Rokhsar D.S."/>
        </authorList>
    </citation>
    <scope>NUCLEOTIDE SEQUENCE [LARGE SCALE GENOMIC DNA]</scope>
</reference>
<sequence>MSLRRTGSSSINLPRDLLKDLSIERLEVLANKEDEFVTFFSQLELDQMKDIQRRRDEITNANRELSLANTDRRPVFEQKKQELINGSLKASELKEEYDRKHEQLKALSVSKDRQAIYQELQQAVKDAEKESETLADQYLDGVIKMAPDEFIQQFLSDRSIYWSRRVKSEKMDVIMKQPLPYPVATPIPQPPKPAPFQPQPHSSMPAPAYNPRPTSGPLPPSYASLSPSYNNPVHSMASSYNQPPPPTSSMAAPVRPSSSMPMPGMAPYPGQQQGYPTASFRPSYPPHAPAGSYNPGSYGGGGIYQQGPYYPRPRRQ</sequence>
<dbReference type="PANTHER" id="PTHR13678">
    <property type="entry name" value="VACUOLAR PROTEIN SORTING-ASSOCIATED PROTEIN 37"/>
    <property type="match status" value="1"/>
</dbReference>
<dbReference type="GO" id="GO:0000813">
    <property type="term" value="C:ESCRT I complex"/>
    <property type="evidence" value="ECO:0007669"/>
    <property type="project" value="TreeGrafter"/>
</dbReference>
<name>A0A1X7VJA6_AMPQE</name>
<reference evidence="11" key="2">
    <citation type="submission" date="2017-05" db="UniProtKB">
        <authorList>
            <consortium name="EnsemblMetazoa"/>
        </authorList>
    </citation>
    <scope>IDENTIFICATION</scope>
</reference>
<evidence type="ECO:0000256" key="2">
    <source>
        <dbReference type="ARBA" id="ARBA00007617"/>
    </source>
</evidence>
<dbReference type="GO" id="GO:0006623">
    <property type="term" value="P:protein targeting to vacuole"/>
    <property type="evidence" value="ECO:0007669"/>
    <property type="project" value="TreeGrafter"/>
</dbReference>
<feature type="compositionally biased region" description="Low complexity" evidence="9">
    <location>
        <begin position="221"/>
        <end position="232"/>
    </location>
</feature>
<keyword evidence="4" id="KW-0967">Endosome</keyword>
<dbReference type="GO" id="GO:0006612">
    <property type="term" value="P:protein targeting to membrane"/>
    <property type="evidence" value="ECO:0007669"/>
    <property type="project" value="TreeGrafter"/>
</dbReference>
<dbReference type="PROSITE" id="PS51314">
    <property type="entry name" value="VPS37_C"/>
    <property type="match status" value="1"/>
</dbReference>
<keyword evidence="5 7" id="KW-0653">Protein transport</keyword>
<dbReference type="eggNOG" id="KOG3270">
    <property type="taxonomic scope" value="Eukaryota"/>
</dbReference>
<comment type="subcellular location">
    <subcellularLocation>
        <location evidence="1">Late endosome membrane</location>
        <topology evidence="1">Peripheral membrane protein</topology>
    </subcellularLocation>
</comment>
<dbReference type="SUPFAM" id="SSF140111">
    <property type="entry name" value="Endosomal sorting complex assembly domain"/>
    <property type="match status" value="1"/>
</dbReference>
<feature type="coiled-coil region" evidence="8">
    <location>
        <begin position="48"/>
        <end position="137"/>
    </location>
</feature>
<dbReference type="KEGG" id="aqu:105316750"/>
<dbReference type="EnsemblMetazoa" id="XM_019993259.1">
    <property type="protein sequence ID" value="XP_019848818.1"/>
    <property type="gene ID" value="LOC105316750"/>
</dbReference>
<evidence type="ECO:0000259" key="10">
    <source>
        <dbReference type="PROSITE" id="PS51314"/>
    </source>
</evidence>
<evidence type="ECO:0000256" key="1">
    <source>
        <dbReference type="ARBA" id="ARBA00004633"/>
    </source>
</evidence>
<dbReference type="OrthoDB" id="10004364at2759"/>
<evidence type="ECO:0000256" key="6">
    <source>
        <dbReference type="ARBA" id="ARBA00025010"/>
    </source>
</evidence>
<dbReference type="STRING" id="400682.A0A1X7VJA6"/>
<organism evidence="11">
    <name type="scientific">Amphimedon queenslandica</name>
    <name type="common">Sponge</name>
    <dbReference type="NCBI Taxonomy" id="400682"/>
    <lineage>
        <taxon>Eukaryota</taxon>
        <taxon>Metazoa</taxon>
        <taxon>Porifera</taxon>
        <taxon>Demospongiae</taxon>
        <taxon>Heteroscleromorpha</taxon>
        <taxon>Haplosclerida</taxon>
        <taxon>Niphatidae</taxon>
        <taxon>Amphimedon</taxon>
    </lineage>
</organism>
<comment type="similarity">
    <text evidence="2">Belongs to the VPS37 family.</text>
</comment>
<feature type="region of interest" description="Disordered" evidence="9">
    <location>
        <begin position="184"/>
        <end position="316"/>
    </location>
</feature>
<evidence type="ECO:0000256" key="5">
    <source>
        <dbReference type="ARBA" id="ARBA00022927"/>
    </source>
</evidence>
<dbReference type="InterPro" id="IPR009851">
    <property type="entry name" value="Mod_r"/>
</dbReference>
<feature type="domain" description="VPS37 C-terminal" evidence="10">
    <location>
        <begin position="94"/>
        <end position="183"/>
    </location>
</feature>
<dbReference type="GO" id="GO:0031902">
    <property type="term" value="C:late endosome membrane"/>
    <property type="evidence" value="ECO:0007669"/>
    <property type="project" value="UniProtKB-SubCell"/>
</dbReference>
<protein>
    <recommendedName>
        <fullName evidence="10">VPS37 C-terminal domain-containing protein</fullName>
    </recommendedName>
</protein>
<gene>
    <name evidence="11" type="primary">105316750</name>
</gene>
<evidence type="ECO:0000256" key="9">
    <source>
        <dbReference type="SAM" id="MobiDB-lite"/>
    </source>
</evidence>